<dbReference type="Gene3D" id="1.10.238.200">
    <property type="entry name" value="Cullin, PONY binding domain"/>
    <property type="match status" value="1"/>
</dbReference>
<comment type="function">
    <text evidence="1">Neddylation of cullins play an essential role in the regulation of SCF-type complexes activity.</text>
</comment>
<dbReference type="WBParaSite" id="L893_g3196.t1">
    <property type="protein sequence ID" value="L893_g3196.t1"/>
    <property type="gene ID" value="L893_g3196"/>
</dbReference>
<name>A0A1I8A2L9_9BILA</name>
<dbReference type="Proteomes" id="UP000095287">
    <property type="component" value="Unplaced"/>
</dbReference>
<dbReference type="GO" id="GO:0032182">
    <property type="term" value="F:ubiquitin-like protein binding"/>
    <property type="evidence" value="ECO:0007669"/>
    <property type="project" value="TreeGrafter"/>
</dbReference>
<organism evidence="3 4">
    <name type="scientific">Steinernema glaseri</name>
    <dbReference type="NCBI Taxonomy" id="37863"/>
    <lineage>
        <taxon>Eukaryota</taxon>
        <taxon>Metazoa</taxon>
        <taxon>Ecdysozoa</taxon>
        <taxon>Nematoda</taxon>
        <taxon>Chromadorea</taxon>
        <taxon>Rhabditida</taxon>
        <taxon>Tylenchina</taxon>
        <taxon>Panagrolaimomorpha</taxon>
        <taxon>Strongyloidoidea</taxon>
        <taxon>Steinernematidae</taxon>
        <taxon>Steinernema</taxon>
    </lineage>
</organism>
<sequence>MLGQKALPVDDAISYWKILITTNYALYPKFMQFLTEATNRPRGITRDMWLILPDFLKTVKTLDDYDENGCWPSVIDQFVEYARAL</sequence>
<dbReference type="PROSITE" id="PS51229">
    <property type="entry name" value="DCUN1"/>
    <property type="match status" value="1"/>
</dbReference>
<evidence type="ECO:0000313" key="4">
    <source>
        <dbReference type="WBParaSite" id="L893_g3196.t1"/>
    </source>
</evidence>
<protein>
    <recommendedName>
        <fullName evidence="1">Defective in cullin neddylation protein</fullName>
    </recommendedName>
</protein>
<proteinExistence type="predicted"/>
<dbReference type="Pfam" id="PF03556">
    <property type="entry name" value="Cullin_binding"/>
    <property type="match status" value="1"/>
</dbReference>
<keyword evidence="3" id="KW-1185">Reference proteome</keyword>
<dbReference type="PANTHER" id="PTHR12281:SF31">
    <property type="entry name" value="DCN1-LIKE PROTEIN 3"/>
    <property type="match status" value="1"/>
</dbReference>
<reference evidence="4" key="1">
    <citation type="submission" date="2016-11" db="UniProtKB">
        <authorList>
            <consortium name="WormBaseParasite"/>
        </authorList>
    </citation>
    <scope>IDENTIFICATION</scope>
</reference>
<dbReference type="PANTHER" id="PTHR12281">
    <property type="entry name" value="RP42 RELATED"/>
    <property type="match status" value="1"/>
</dbReference>
<dbReference type="InterPro" id="IPR005176">
    <property type="entry name" value="PONY_dom"/>
</dbReference>
<dbReference type="GO" id="GO:0097602">
    <property type="term" value="F:cullin family protein binding"/>
    <property type="evidence" value="ECO:0007669"/>
    <property type="project" value="TreeGrafter"/>
</dbReference>
<dbReference type="InterPro" id="IPR014764">
    <property type="entry name" value="DCN-prot"/>
</dbReference>
<evidence type="ECO:0000256" key="1">
    <source>
        <dbReference type="RuleBase" id="RU410713"/>
    </source>
</evidence>
<feature type="domain" description="DCUN1" evidence="2">
    <location>
        <begin position="1"/>
        <end position="83"/>
    </location>
</feature>
<dbReference type="GO" id="GO:0031624">
    <property type="term" value="F:ubiquitin conjugating enzyme binding"/>
    <property type="evidence" value="ECO:0007669"/>
    <property type="project" value="TreeGrafter"/>
</dbReference>
<evidence type="ECO:0000313" key="3">
    <source>
        <dbReference type="Proteomes" id="UP000095287"/>
    </source>
</evidence>
<dbReference type="AlphaFoldDB" id="A0A1I8A2L9"/>
<evidence type="ECO:0000259" key="2">
    <source>
        <dbReference type="PROSITE" id="PS51229"/>
    </source>
</evidence>
<dbReference type="InterPro" id="IPR042460">
    <property type="entry name" value="DCN1-like_PONY"/>
</dbReference>
<dbReference type="GO" id="GO:0000151">
    <property type="term" value="C:ubiquitin ligase complex"/>
    <property type="evidence" value="ECO:0007669"/>
    <property type="project" value="TreeGrafter"/>
</dbReference>
<dbReference type="GO" id="GO:0045116">
    <property type="term" value="P:protein neddylation"/>
    <property type="evidence" value="ECO:0007669"/>
    <property type="project" value="TreeGrafter"/>
</dbReference>
<accession>A0A1I8A2L9</accession>